<comment type="caution">
    <text evidence="1">The sequence shown here is derived from an EMBL/GenBank/DDBJ whole genome shotgun (WGS) entry which is preliminary data.</text>
</comment>
<accession>A0A0F9NWG6</accession>
<proteinExistence type="predicted"/>
<dbReference type="EMBL" id="LAZR01003087">
    <property type="protein sequence ID" value="KKN22179.1"/>
    <property type="molecule type" value="Genomic_DNA"/>
</dbReference>
<organism evidence="1">
    <name type="scientific">marine sediment metagenome</name>
    <dbReference type="NCBI Taxonomy" id="412755"/>
    <lineage>
        <taxon>unclassified sequences</taxon>
        <taxon>metagenomes</taxon>
        <taxon>ecological metagenomes</taxon>
    </lineage>
</organism>
<evidence type="ECO:0000313" key="1">
    <source>
        <dbReference type="EMBL" id="KKN22179.1"/>
    </source>
</evidence>
<dbReference type="AlphaFoldDB" id="A0A0F9NWG6"/>
<sequence length="79" mass="8568">MSSFPQEGWVCVAPFDMDHYVLDIDIVPSGIGGALCGAHGWFRGPGLREKPLDFKPTCKVCKMLLAELLDTRGKEGTSA</sequence>
<gene>
    <name evidence="1" type="ORF">LCGC14_0917940</name>
</gene>
<reference evidence="1" key="1">
    <citation type="journal article" date="2015" name="Nature">
        <title>Complex archaea that bridge the gap between prokaryotes and eukaryotes.</title>
        <authorList>
            <person name="Spang A."/>
            <person name="Saw J.H."/>
            <person name="Jorgensen S.L."/>
            <person name="Zaremba-Niedzwiedzka K."/>
            <person name="Martijn J."/>
            <person name="Lind A.E."/>
            <person name="van Eijk R."/>
            <person name="Schleper C."/>
            <person name="Guy L."/>
            <person name="Ettema T.J."/>
        </authorList>
    </citation>
    <scope>NUCLEOTIDE SEQUENCE</scope>
</reference>
<protein>
    <submittedName>
        <fullName evidence="1">Uncharacterized protein</fullName>
    </submittedName>
</protein>
<name>A0A0F9NWG6_9ZZZZ</name>